<reference evidence="11" key="1">
    <citation type="submission" date="2022-01" db="EMBL/GenBank/DDBJ databases">
        <authorList>
            <person name="King R."/>
        </authorList>
    </citation>
    <scope>NUCLEOTIDE SEQUENCE</scope>
</reference>
<dbReference type="GO" id="GO:0006979">
    <property type="term" value="P:response to oxidative stress"/>
    <property type="evidence" value="ECO:0007669"/>
    <property type="project" value="InterPro"/>
</dbReference>
<dbReference type="GO" id="GO:0004601">
    <property type="term" value="F:peroxidase activity"/>
    <property type="evidence" value="ECO:0007669"/>
    <property type="project" value="UniProtKB-KW"/>
</dbReference>
<name>A0A9N9MXA0_9CUCU</name>
<dbReference type="GO" id="GO:0020037">
    <property type="term" value="F:heme binding"/>
    <property type="evidence" value="ECO:0007669"/>
    <property type="project" value="InterPro"/>
</dbReference>
<evidence type="ECO:0000256" key="10">
    <source>
        <dbReference type="SAM" id="SignalP"/>
    </source>
</evidence>
<accession>A0A9N9MXA0</accession>
<keyword evidence="12" id="KW-1185">Reference proteome</keyword>
<sequence length="711" mass="80720">MVLYFKLFVCICFFVLWDATLGARVQGFREASYTTSRPSYRSECGIFPTSCPATKYRSHDGSCNNLNNPHWGTPYSRYERLLPSNYADDYSEPTESVFGRPLPNARIVSSKIYPEDPQEDKVWTLNTMQYGQIVAHDMSNIFLPKISCCAPNNEMLSEAPENCISIEILKQDTVYYSHNWTCMSVRRTITDKDMGCMGKRTSVDQISDVNNYLDLSTVYGQDEASVKKIRSHKGGRLKSVMKNGEEMLPAESNSKVCTRVCPNEPCYSSASDQRINQNPQLTLIQTIYVREHNRLADRLKELNPGWSDECIYQEARKINIGQHQHISYYEWLPITIGRQRAFDKKLIYDACGHVDDYNPKIPPWVFNEHANAAFRYFHTQIAGYLHLVDEARNTIKTARLSDWFNRPGILEEKGAFDALARGLNTQPEMHSDPFHDEEITLNLFRTPGKVMGADLKAICIQRNRDHGLASYNDVRVFCGLPRARKFKDFLDVMSEENIKKLKALYMHTDDVELTVGGSLEEVTPGKGQAGPTFLCILERQFYKTRVADRFWFENSGEQGFTLAQLQEIKKSSISRLFCDNTNIKSMQPQGFRKINPTNKVVSCNNLPSVDLTLWRDDNNTWCPSTNNTVTTAAPSTTTTSKDNAKKVPVVEAPTIETCSKIGTKSACATETTRPRTRPTPVTCPYHQTTDETEATSTEEPTSTTLSQSVQR</sequence>
<dbReference type="Gene3D" id="1.10.640.10">
    <property type="entry name" value="Haem peroxidase domain superfamily, animal type"/>
    <property type="match status" value="1"/>
</dbReference>
<protein>
    <recommendedName>
        <fullName evidence="13">Peroxidase</fullName>
    </recommendedName>
</protein>
<organism evidence="11 12">
    <name type="scientific">Ceutorhynchus assimilis</name>
    <name type="common">cabbage seed weevil</name>
    <dbReference type="NCBI Taxonomy" id="467358"/>
    <lineage>
        <taxon>Eukaryota</taxon>
        <taxon>Metazoa</taxon>
        <taxon>Ecdysozoa</taxon>
        <taxon>Arthropoda</taxon>
        <taxon>Hexapoda</taxon>
        <taxon>Insecta</taxon>
        <taxon>Pterygota</taxon>
        <taxon>Neoptera</taxon>
        <taxon>Endopterygota</taxon>
        <taxon>Coleoptera</taxon>
        <taxon>Polyphaga</taxon>
        <taxon>Cucujiformia</taxon>
        <taxon>Curculionidae</taxon>
        <taxon>Ceutorhynchinae</taxon>
        <taxon>Ceutorhynchus</taxon>
    </lineage>
</organism>
<dbReference type="InterPro" id="IPR019791">
    <property type="entry name" value="Haem_peroxidase_animal"/>
</dbReference>
<dbReference type="PRINTS" id="PR00457">
    <property type="entry name" value="ANPEROXIDASE"/>
</dbReference>
<dbReference type="GO" id="GO:0005576">
    <property type="term" value="C:extracellular region"/>
    <property type="evidence" value="ECO:0007669"/>
    <property type="project" value="UniProtKB-SubCell"/>
</dbReference>
<dbReference type="PANTHER" id="PTHR11475">
    <property type="entry name" value="OXIDASE/PEROXIDASE"/>
    <property type="match status" value="1"/>
</dbReference>
<dbReference type="CDD" id="cd09823">
    <property type="entry name" value="peroxinectin_like"/>
    <property type="match status" value="1"/>
</dbReference>
<keyword evidence="5 10" id="KW-0732">Signal</keyword>
<evidence type="ECO:0000256" key="1">
    <source>
        <dbReference type="ARBA" id="ARBA00004613"/>
    </source>
</evidence>
<dbReference type="AlphaFoldDB" id="A0A9N9MXA0"/>
<feature type="region of interest" description="Disordered" evidence="9">
    <location>
        <begin position="666"/>
        <end position="711"/>
    </location>
</feature>
<evidence type="ECO:0000256" key="8">
    <source>
        <dbReference type="PIRSR" id="PIRSR619791-2"/>
    </source>
</evidence>
<evidence type="ECO:0000313" key="11">
    <source>
        <dbReference type="EMBL" id="CAG9772545.1"/>
    </source>
</evidence>
<dbReference type="GO" id="GO:0046872">
    <property type="term" value="F:metal ion binding"/>
    <property type="evidence" value="ECO:0007669"/>
    <property type="project" value="UniProtKB-KW"/>
</dbReference>
<feature type="chain" id="PRO_5040492186" description="Peroxidase" evidence="10">
    <location>
        <begin position="23"/>
        <end position="711"/>
    </location>
</feature>
<keyword evidence="8" id="KW-0479">Metal-binding</keyword>
<dbReference type="EMBL" id="OU892284">
    <property type="protein sequence ID" value="CAG9772545.1"/>
    <property type="molecule type" value="Genomic_DNA"/>
</dbReference>
<keyword evidence="4 8" id="KW-0349">Heme</keyword>
<evidence type="ECO:0000256" key="3">
    <source>
        <dbReference type="ARBA" id="ARBA00022559"/>
    </source>
</evidence>
<evidence type="ECO:0000256" key="5">
    <source>
        <dbReference type="ARBA" id="ARBA00022729"/>
    </source>
</evidence>
<keyword evidence="2" id="KW-0964">Secreted</keyword>
<evidence type="ECO:0000256" key="2">
    <source>
        <dbReference type="ARBA" id="ARBA00022525"/>
    </source>
</evidence>
<dbReference type="Proteomes" id="UP001152799">
    <property type="component" value="Chromosome 8"/>
</dbReference>
<dbReference type="FunFam" id="1.10.640.10:FF:000003">
    <property type="entry name" value="chorion peroxidase"/>
    <property type="match status" value="1"/>
</dbReference>
<keyword evidence="3" id="KW-0575">Peroxidase</keyword>
<evidence type="ECO:0000256" key="7">
    <source>
        <dbReference type="ARBA" id="ARBA00023004"/>
    </source>
</evidence>
<feature type="compositionally biased region" description="Low complexity" evidence="9">
    <location>
        <begin position="694"/>
        <end position="711"/>
    </location>
</feature>
<evidence type="ECO:0008006" key="13">
    <source>
        <dbReference type="Google" id="ProtNLM"/>
    </source>
</evidence>
<evidence type="ECO:0000256" key="4">
    <source>
        <dbReference type="ARBA" id="ARBA00022617"/>
    </source>
</evidence>
<feature type="signal peptide" evidence="10">
    <location>
        <begin position="1"/>
        <end position="22"/>
    </location>
</feature>
<dbReference type="PANTHER" id="PTHR11475:SF86">
    <property type="entry name" value="PEROXIDASE"/>
    <property type="match status" value="1"/>
</dbReference>
<dbReference type="OrthoDB" id="823504at2759"/>
<dbReference type="InterPro" id="IPR037120">
    <property type="entry name" value="Haem_peroxidase_sf_animal"/>
</dbReference>
<dbReference type="InterPro" id="IPR010255">
    <property type="entry name" value="Haem_peroxidase_sf"/>
</dbReference>
<keyword evidence="6" id="KW-0560">Oxidoreductase</keyword>
<comment type="subcellular location">
    <subcellularLocation>
        <location evidence="1">Secreted</location>
    </subcellularLocation>
</comment>
<feature type="binding site" description="axial binding residue" evidence="8">
    <location>
        <position position="378"/>
    </location>
    <ligand>
        <name>heme b</name>
        <dbReference type="ChEBI" id="CHEBI:60344"/>
    </ligand>
    <ligandPart>
        <name>Fe</name>
        <dbReference type="ChEBI" id="CHEBI:18248"/>
    </ligandPart>
</feature>
<proteinExistence type="predicted"/>
<evidence type="ECO:0000256" key="6">
    <source>
        <dbReference type="ARBA" id="ARBA00023002"/>
    </source>
</evidence>
<keyword evidence="7 8" id="KW-0408">Iron</keyword>
<dbReference type="SUPFAM" id="SSF48113">
    <property type="entry name" value="Heme-dependent peroxidases"/>
    <property type="match status" value="1"/>
</dbReference>
<evidence type="ECO:0000256" key="9">
    <source>
        <dbReference type="SAM" id="MobiDB-lite"/>
    </source>
</evidence>
<evidence type="ECO:0000313" key="12">
    <source>
        <dbReference type="Proteomes" id="UP001152799"/>
    </source>
</evidence>
<dbReference type="GO" id="GO:0022412">
    <property type="term" value="P:cellular process involved in reproduction in multicellular organism"/>
    <property type="evidence" value="ECO:0007669"/>
    <property type="project" value="UniProtKB-ARBA"/>
</dbReference>
<dbReference type="Pfam" id="PF03098">
    <property type="entry name" value="An_peroxidase"/>
    <property type="match status" value="1"/>
</dbReference>
<dbReference type="PROSITE" id="PS50292">
    <property type="entry name" value="PEROXIDASE_3"/>
    <property type="match status" value="1"/>
</dbReference>
<gene>
    <name evidence="11" type="ORF">CEUTPL_LOCUS12951</name>
</gene>